<accession>A0A653BGN8</accession>
<evidence type="ECO:0000256" key="2">
    <source>
        <dbReference type="ARBA" id="ARBA00022448"/>
    </source>
</evidence>
<evidence type="ECO:0000256" key="5">
    <source>
        <dbReference type="ARBA" id="ARBA00022801"/>
    </source>
</evidence>
<dbReference type="InterPro" id="IPR036259">
    <property type="entry name" value="MFS_trans_sf"/>
</dbReference>
<dbReference type="PROSITE" id="PS00217">
    <property type="entry name" value="SUGAR_TRANSPORT_2"/>
    <property type="match status" value="1"/>
</dbReference>
<reference evidence="11 12" key="1">
    <citation type="submission" date="2019-01" db="EMBL/GenBank/DDBJ databases">
        <authorList>
            <person name="Sayadi A."/>
        </authorList>
    </citation>
    <scope>NUCLEOTIDE SEQUENCE [LARGE SCALE GENOMIC DNA]</scope>
</reference>
<dbReference type="Pfam" id="PF10423">
    <property type="entry name" value="AMNp_N"/>
    <property type="match status" value="1"/>
</dbReference>
<dbReference type="InterPro" id="IPR035994">
    <property type="entry name" value="Nucleoside_phosphorylase_sf"/>
</dbReference>
<dbReference type="Gene3D" id="1.20.1250.20">
    <property type="entry name" value="MFS general substrate transporter like domains"/>
    <property type="match status" value="1"/>
</dbReference>
<dbReference type="InterPro" id="IPR005828">
    <property type="entry name" value="MFS_sugar_transport-like"/>
</dbReference>
<keyword evidence="2" id="KW-0813">Transport</keyword>
<feature type="transmembrane region" description="Helical" evidence="8">
    <location>
        <begin position="57"/>
        <end position="81"/>
    </location>
</feature>
<dbReference type="EMBL" id="CAACVG010000949">
    <property type="protein sequence ID" value="VEN34747.1"/>
    <property type="molecule type" value="Genomic_DNA"/>
</dbReference>
<dbReference type="GO" id="GO:0009116">
    <property type="term" value="P:nucleoside metabolic process"/>
    <property type="evidence" value="ECO:0007669"/>
    <property type="project" value="InterPro"/>
</dbReference>
<evidence type="ECO:0000256" key="7">
    <source>
        <dbReference type="ARBA" id="ARBA00023136"/>
    </source>
</evidence>
<dbReference type="GO" id="GO:0044209">
    <property type="term" value="P:AMP salvage"/>
    <property type="evidence" value="ECO:0007669"/>
    <property type="project" value="InterPro"/>
</dbReference>
<comment type="subcellular location">
    <subcellularLocation>
        <location evidence="1">Cell membrane</location>
        <topology evidence="1">Multi-pass membrane protein</topology>
    </subcellularLocation>
</comment>
<feature type="domain" description="AMP nucleoside phosphorylase N-terminal" evidence="10">
    <location>
        <begin position="172"/>
        <end position="327"/>
    </location>
</feature>
<keyword evidence="4 8" id="KW-0812">Transmembrane</keyword>
<feature type="transmembrane region" description="Helical" evidence="8">
    <location>
        <begin position="17"/>
        <end position="36"/>
    </location>
</feature>
<keyword evidence="12" id="KW-1185">Reference proteome</keyword>
<dbReference type="InterPro" id="IPR018953">
    <property type="entry name" value="AMP_nucleoside_Pase_N"/>
</dbReference>
<sequence length="644" mass="71293">MGIATALIGILPSFDSIGWWAPVLLVTLRAIQGFAVGGEWGGAALLSVESAPKNRKAFYSSGVQVGYGVGLLLSTGLVSLISQLTTDEQFLSWGWRIPFIFSIVLVVVALWIRNGMEESAEFEQQQREKPAAKKRLPVMEALACDILSGIAAHLWNKETDMNNKGSSLTPAQALEKLDALYEQSVNALRNAIGDYIETGKLPDEKARTQGLFVYPSLSVTWDGSASSNPKTRAYARFTHSGCYSTTITRPGLFRPYLEEQLTLLYQDYGAHISVEPSLHEIPYPYVIDGSALTLDRSMSAGLTRHFPTTELSQIGDETADGIYHPAEFSPLSHFDARRVDFSLARLRHYTGTPAEHFQPFVLFTNYTRYVDEFVRWGCSQILDPDSPYIALSCAGGIWITAETEAPEEAISDLAWKKHQMPAWHLITADGQGITLINIGVGPSNAKTICDHLAVLRPDVWLMIGHCGGLRESQLIGDYVLAHAYLRDDHVLDAVLPPDIPIPSIAEVQRALYDATKEVSGMPGEEVKQRLRTGTVVTTDDRNWELRYSASALRFNLSRAVAIDMESATIAAQGYRFRVPYGTLLCVSDKPLHGEIKLPGQANRFYEGAISEHLQIGIRAIDLLRAEGDRLHSRKLRTFNEPPFR</sequence>
<evidence type="ECO:0000259" key="9">
    <source>
        <dbReference type="Pfam" id="PF01048"/>
    </source>
</evidence>
<keyword evidence="5" id="KW-0378">Hydrolase</keyword>
<evidence type="ECO:0000256" key="4">
    <source>
        <dbReference type="ARBA" id="ARBA00022692"/>
    </source>
</evidence>
<proteinExistence type="inferred from homology"/>
<dbReference type="Proteomes" id="UP000410492">
    <property type="component" value="Unassembled WGS sequence"/>
</dbReference>
<dbReference type="GO" id="GO:0022857">
    <property type="term" value="F:transmembrane transporter activity"/>
    <property type="evidence" value="ECO:0007669"/>
    <property type="project" value="InterPro"/>
</dbReference>
<evidence type="ECO:0000256" key="6">
    <source>
        <dbReference type="ARBA" id="ARBA00022989"/>
    </source>
</evidence>
<keyword evidence="7 8" id="KW-0472">Membrane</keyword>
<dbReference type="PANTHER" id="PTHR43045:SF1">
    <property type="entry name" value="SHIKIMATE TRANSPORTER"/>
    <property type="match status" value="1"/>
</dbReference>
<dbReference type="InterPro" id="IPR047039">
    <property type="entry name" value="AMN_phosphorylase"/>
</dbReference>
<dbReference type="AlphaFoldDB" id="A0A653BGN8"/>
<dbReference type="PANTHER" id="PTHR43045">
    <property type="entry name" value="SHIKIMATE TRANSPORTER"/>
    <property type="match status" value="1"/>
</dbReference>
<evidence type="ECO:0000256" key="3">
    <source>
        <dbReference type="ARBA" id="ARBA00022475"/>
    </source>
</evidence>
<evidence type="ECO:0000313" key="12">
    <source>
        <dbReference type="Proteomes" id="UP000410492"/>
    </source>
</evidence>
<dbReference type="SUPFAM" id="SSF103473">
    <property type="entry name" value="MFS general substrate transporter"/>
    <property type="match status" value="1"/>
</dbReference>
<dbReference type="SUPFAM" id="SSF53167">
    <property type="entry name" value="Purine and uridine phosphorylases"/>
    <property type="match status" value="1"/>
</dbReference>
<evidence type="ECO:0000256" key="8">
    <source>
        <dbReference type="SAM" id="Phobius"/>
    </source>
</evidence>
<dbReference type="GO" id="GO:0005886">
    <property type="term" value="C:plasma membrane"/>
    <property type="evidence" value="ECO:0007669"/>
    <property type="project" value="UniProtKB-SubCell"/>
</dbReference>
<evidence type="ECO:0000313" key="11">
    <source>
        <dbReference type="EMBL" id="VEN34747.1"/>
    </source>
</evidence>
<dbReference type="InterPro" id="IPR011271">
    <property type="entry name" value="AMP_nucleosidase"/>
</dbReference>
<dbReference type="NCBIfam" id="TIGR01717">
    <property type="entry name" value="AMP-nucleosdse"/>
    <property type="match status" value="1"/>
</dbReference>
<dbReference type="GO" id="GO:0008714">
    <property type="term" value="F:AMP nucleosidase activity"/>
    <property type="evidence" value="ECO:0007669"/>
    <property type="project" value="InterPro"/>
</dbReference>
<dbReference type="HAMAP" id="MF_01932">
    <property type="entry name" value="AMP_nucleosidase"/>
    <property type="match status" value="1"/>
</dbReference>
<dbReference type="Pfam" id="PF00083">
    <property type="entry name" value="Sugar_tr"/>
    <property type="match status" value="1"/>
</dbReference>
<feature type="domain" description="Nucleoside phosphorylase" evidence="9">
    <location>
        <begin position="426"/>
        <end position="592"/>
    </location>
</feature>
<dbReference type="InterPro" id="IPR005829">
    <property type="entry name" value="Sugar_transporter_CS"/>
</dbReference>
<evidence type="ECO:0008006" key="13">
    <source>
        <dbReference type="Google" id="ProtNLM"/>
    </source>
</evidence>
<evidence type="ECO:0000256" key="1">
    <source>
        <dbReference type="ARBA" id="ARBA00004651"/>
    </source>
</evidence>
<dbReference type="InterPro" id="IPR000845">
    <property type="entry name" value="Nucleoside_phosphorylase_d"/>
</dbReference>
<dbReference type="InterPro" id="IPR037109">
    <property type="entry name" value="AMP_N_sf"/>
</dbReference>
<dbReference type="OrthoDB" id="10266898at2759"/>
<name>A0A653BGN8_CALMS</name>
<dbReference type="NCBIfam" id="NF006142">
    <property type="entry name" value="PRK08292.1"/>
    <property type="match status" value="1"/>
</dbReference>
<feature type="transmembrane region" description="Helical" evidence="8">
    <location>
        <begin position="93"/>
        <end position="112"/>
    </location>
</feature>
<organism evidence="11 12">
    <name type="scientific">Callosobruchus maculatus</name>
    <name type="common">Southern cowpea weevil</name>
    <name type="synonym">Pulse bruchid</name>
    <dbReference type="NCBI Taxonomy" id="64391"/>
    <lineage>
        <taxon>Eukaryota</taxon>
        <taxon>Metazoa</taxon>
        <taxon>Ecdysozoa</taxon>
        <taxon>Arthropoda</taxon>
        <taxon>Hexapoda</taxon>
        <taxon>Insecta</taxon>
        <taxon>Pterygota</taxon>
        <taxon>Neoptera</taxon>
        <taxon>Endopterygota</taxon>
        <taxon>Coleoptera</taxon>
        <taxon>Polyphaga</taxon>
        <taxon>Cucujiformia</taxon>
        <taxon>Chrysomeloidea</taxon>
        <taxon>Chrysomelidae</taxon>
        <taxon>Bruchinae</taxon>
        <taxon>Bruchini</taxon>
        <taxon>Callosobruchus</taxon>
    </lineage>
</organism>
<protein>
    <recommendedName>
        <fullName evidence="13">AMP nucleosidase</fullName>
    </recommendedName>
</protein>
<keyword evidence="3" id="KW-1003">Cell membrane</keyword>
<keyword evidence="6 8" id="KW-1133">Transmembrane helix</keyword>
<dbReference type="Gene3D" id="3.30.1730.10">
    <property type="entry name" value="AMP nucleoside phosphorylase, N-terminal domain"/>
    <property type="match status" value="1"/>
</dbReference>
<dbReference type="Pfam" id="PF01048">
    <property type="entry name" value="PNP_UDP_1"/>
    <property type="match status" value="1"/>
</dbReference>
<dbReference type="CDD" id="cd17762">
    <property type="entry name" value="AMN"/>
    <property type="match status" value="1"/>
</dbReference>
<gene>
    <name evidence="11" type="ORF">CALMAC_LOCUS839</name>
</gene>
<dbReference type="Gene3D" id="3.40.50.1580">
    <property type="entry name" value="Nucleoside phosphorylase domain"/>
    <property type="match status" value="1"/>
</dbReference>
<evidence type="ECO:0000259" key="10">
    <source>
        <dbReference type="Pfam" id="PF10423"/>
    </source>
</evidence>
<dbReference type="FunFam" id="3.40.50.1580:FF:000005">
    <property type="entry name" value="AMP nucleosidase"/>
    <property type="match status" value="1"/>
</dbReference>